<organism evidence="1 2">
    <name type="scientific">Butyrivibrio fibrisolvens DSM 3071</name>
    <dbReference type="NCBI Taxonomy" id="1121131"/>
    <lineage>
        <taxon>Bacteria</taxon>
        <taxon>Bacillati</taxon>
        <taxon>Bacillota</taxon>
        <taxon>Clostridia</taxon>
        <taxon>Lachnospirales</taxon>
        <taxon>Lachnospiraceae</taxon>
        <taxon>Butyrivibrio</taxon>
    </lineage>
</organism>
<evidence type="ECO:0000313" key="1">
    <source>
        <dbReference type="EMBL" id="SHI97178.1"/>
    </source>
</evidence>
<dbReference type="STRING" id="1121131.SAMN02745229_03916"/>
<accession>A0A1M6FHG1</accession>
<proteinExistence type="predicted"/>
<dbReference type="InterPro" id="IPR043743">
    <property type="entry name" value="DUF5688"/>
</dbReference>
<name>A0A1M6FHG1_BUTFI</name>
<dbReference type="GeneID" id="89512016"/>
<dbReference type="OrthoDB" id="2002935at2"/>
<dbReference type="AlphaFoldDB" id="A0A1M6FHG1"/>
<dbReference type="RefSeq" id="WP_073390265.1">
    <property type="nucleotide sequence ID" value="NZ_FQXK01000051.1"/>
</dbReference>
<reference evidence="2" key="1">
    <citation type="submission" date="2016-11" db="EMBL/GenBank/DDBJ databases">
        <authorList>
            <person name="Varghese N."/>
            <person name="Submissions S."/>
        </authorList>
    </citation>
    <scope>NUCLEOTIDE SEQUENCE [LARGE SCALE GENOMIC DNA]</scope>
    <source>
        <strain evidence="2">DSM 3071</strain>
    </source>
</reference>
<dbReference type="EMBL" id="FQXK01000051">
    <property type="protein sequence ID" value="SHI97178.1"/>
    <property type="molecule type" value="Genomic_DNA"/>
</dbReference>
<evidence type="ECO:0000313" key="2">
    <source>
        <dbReference type="Proteomes" id="UP000184278"/>
    </source>
</evidence>
<gene>
    <name evidence="1" type="ORF">SAMN02745229_03916</name>
</gene>
<keyword evidence="2" id="KW-1185">Reference proteome</keyword>
<dbReference type="Proteomes" id="UP000184278">
    <property type="component" value="Unassembled WGS sequence"/>
</dbReference>
<dbReference type="Pfam" id="PF18941">
    <property type="entry name" value="DUF5688"/>
    <property type="match status" value="1"/>
</dbReference>
<sequence length="275" mass="30937">MMTREMIISELTNRGYNATAQDSTKNGVVLEGIIIRTEGSAIAPVIYTEQLISRAEEEGKSLDDVVSRIIDTYEAHKDTTFNIAELTDRDFVLSHIRIGLQKASNEDLIKGASELEGIESYLYIGGEMGEDGYSIKVSASYLENASVSESEAWEQARKNTFADTQIESMAKVMSELMGVPYDEEMESEMPMYIITNRKKMKGASAICDRKHLAEFTEQHHTKKLLVLPSSVHEMIIIPYTDDMDIEMFSDMVSQVNASEVAPEERLTDRAYVLEF</sequence>
<protein>
    <submittedName>
        <fullName evidence="1">Uncharacterized protein</fullName>
    </submittedName>
</protein>